<organism evidence="1 2">
    <name type="scientific">Methanospirillum purgamenti</name>
    <dbReference type="NCBI Taxonomy" id="2834276"/>
    <lineage>
        <taxon>Archaea</taxon>
        <taxon>Methanobacteriati</taxon>
        <taxon>Methanobacteriota</taxon>
        <taxon>Stenosarchaea group</taxon>
        <taxon>Methanomicrobia</taxon>
        <taxon>Methanomicrobiales</taxon>
        <taxon>Methanospirillaceae</taxon>
        <taxon>Methanospirillum</taxon>
    </lineage>
</organism>
<keyword evidence="2" id="KW-1185">Reference proteome</keyword>
<dbReference type="InterPro" id="IPR011067">
    <property type="entry name" value="Plasmid_toxin/cell-grow_inhib"/>
</dbReference>
<dbReference type="Proteomes" id="UP000680656">
    <property type="component" value="Chromosome"/>
</dbReference>
<accession>A0A8E7AV26</accession>
<dbReference type="InterPro" id="IPR003477">
    <property type="entry name" value="PemK-like"/>
</dbReference>
<dbReference type="GeneID" id="65565827"/>
<dbReference type="Gene3D" id="2.30.30.110">
    <property type="match status" value="1"/>
</dbReference>
<dbReference type="SUPFAM" id="SSF50118">
    <property type="entry name" value="Cell growth inhibitor/plasmid maintenance toxic component"/>
    <property type="match status" value="1"/>
</dbReference>
<dbReference type="EMBL" id="CP075546">
    <property type="protein sequence ID" value="QVV88072.1"/>
    <property type="molecule type" value="Genomic_DNA"/>
</dbReference>
<proteinExistence type="predicted"/>
<name>A0A8E7AV26_9EURY</name>
<dbReference type="KEGG" id="mrtj:KHC33_12100"/>
<dbReference type="Pfam" id="PF02452">
    <property type="entry name" value="PemK_toxin"/>
    <property type="match status" value="1"/>
</dbReference>
<dbReference type="AlphaFoldDB" id="A0A8E7AV26"/>
<gene>
    <name evidence="1" type="ORF">KHC33_12100</name>
</gene>
<dbReference type="RefSeq" id="WP_214418889.1">
    <property type="nucleotide sequence ID" value="NZ_CP075546.1"/>
</dbReference>
<reference evidence="1 2" key="1">
    <citation type="submission" date="2021-05" db="EMBL/GenBank/DDBJ databases">
        <title>A novel Methanospirillum isolate from a pyrite-forming mixed culture.</title>
        <authorList>
            <person name="Bunk B."/>
            <person name="Sproer C."/>
            <person name="Spring S."/>
            <person name="Pester M."/>
        </authorList>
    </citation>
    <scope>NUCLEOTIDE SEQUENCE [LARGE SCALE GENOMIC DNA]</scope>
    <source>
        <strain evidence="1 2">J.3.6.1-F.2.7.3</strain>
    </source>
</reference>
<evidence type="ECO:0000313" key="1">
    <source>
        <dbReference type="EMBL" id="QVV88072.1"/>
    </source>
</evidence>
<dbReference type="GO" id="GO:0003677">
    <property type="term" value="F:DNA binding"/>
    <property type="evidence" value="ECO:0007669"/>
    <property type="project" value="InterPro"/>
</dbReference>
<evidence type="ECO:0000313" key="2">
    <source>
        <dbReference type="Proteomes" id="UP000680656"/>
    </source>
</evidence>
<sequence length="111" mass="12319">MGLPVKGDIVVIPFPFSDLSSIKRRPALVIAPVSCEDLILCQITSKYHADNYSIPLRPSDLITGTLKDMSYIRPEKLFTADVSMIQYTLGHISDPIMQTVVNTIVSIIQKD</sequence>
<protein>
    <submittedName>
        <fullName evidence="1">Type II toxin-antitoxin system PemK/MazF family toxin</fullName>
    </submittedName>
</protein>